<evidence type="ECO:0000259" key="9">
    <source>
        <dbReference type="Pfam" id="PF02706"/>
    </source>
</evidence>
<comment type="subcellular location">
    <subcellularLocation>
        <location evidence="1">Cell membrane</location>
        <topology evidence="1">Multi-pass membrane protein</topology>
    </subcellularLocation>
</comment>
<keyword evidence="2" id="KW-1003">Cell membrane</keyword>
<evidence type="ECO:0000256" key="7">
    <source>
        <dbReference type="SAM" id="MobiDB-lite"/>
    </source>
</evidence>
<evidence type="ECO:0000256" key="1">
    <source>
        <dbReference type="ARBA" id="ARBA00004651"/>
    </source>
</evidence>
<keyword evidence="4 8" id="KW-1133">Transmembrane helix</keyword>
<dbReference type="Pfam" id="PF02706">
    <property type="entry name" value="Wzz"/>
    <property type="match status" value="1"/>
</dbReference>
<feature type="compositionally biased region" description="Pro residues" evidence="7">
    <location>
        <begin position="1053"/>
        <end position="1065"/>
    </location>
</feature>
<feature type="compositionally biased region" description="Polar residues" evidence="7">
    <location>
        <begin position="901"/>
        <end position="921"/>
    </location>
</feature>
<evidence type="ECO:0000259" key="10">
    <source>
        <dbReference type="Pfam" id="PF13807"/>
    </source>
</evidence>
<dbReference type="InterPro" id="IPR003856">
    <property type="entry name" value="LPS_length_determ_N"/>
</dbReference>
<dbReference type="PANTHER" id="PTHR32309:SF13">
    <property type="entry name" value="FERRIC ENTEROBACTIN TRANSPORT PROTEIN FEPE"/>
    <property type="match status" value="1"/>
</dbReference>
<dbReference type="EMBL" id="JAOVZQ010000001">
    <property type="protein sequence ID" value="MCY0093548.1"/>
    <property type="molecule type" value="Genomic_DNA"/>
</dbReference>
<evidence type="ECO:0000256" key="6">
    <source>
        <dbReference type="SAM" id="Coils"/>
    </source>
</evidence>
<dbReference type="Proteomes" id="UP001081283">
    <property type="component" value="Unassembled WGS sequence"/>
</dbReference>
<evidence type="ECO:0000313" key="11">
    <source>
        <dbReference type="EMBL" id="MCY0093548.1"/>
    </source>
</evidence>
<feature type="transmembrane region" description="Helical" evidence="8">
    <location>
        <begin position="102"/>
        <end position="120"/>
    </location>
</feature>
<dbReference type="PANTHER" id="PTHR32309">
    <property type="entry name" value="TYROSINE-PROTEIN KINASE"/>
    <property type="match status" value="1"/>
</dbReference>
<protein>
    <submittedName>
        <fullName evidence="11">Wzz/FepE/Etk N-terminal domain-containing protein</fullName>
    </submittedName>
</protein>
<keyword evidence="5 8" id="KW-0472">Membrane</keyword>
<evidence type="ECO:0000256" key="2">
    <source>
        <dbReference type="ARBA" id="ARBA00022475"/>
    </source>
</evidence>
<feature type="compositionally biased region" description="Low complexity" evidence="7">
    <location>
        <begin position="982"/>
        <end position="1008"/>
    </location>
</feature>
<feature type="compositionally biased region" description="Low complexity" evidence="7">
    <location>
        <begin position="1028"/>
        <end position="1052"/>
    </location>
</feature>
<dbReference type="Pfam" id="PF13807">
    <property type="entry name" value="GNVR"/>
    <property type="match status" value="1"/>
</dbReference>
<feature type="compositionally biased region" description="Pro residues" evidence="7">
    <location>
        <begin position="931"/>
        <end position="947"/>
    </location>
</feature>
<gene>
    <name evidence="11" type="ORF">OEG82_05880</name>
</gene>
<evidence type="ECO:0000256" key="4">
    <source>
        <dbReference type="ARBA" id="ARBA00022989"/>
    </source>
</evidence>
<feature type="compositionally biased region" description="Low complexity" evidence="7">
    <location>
        <begin position="13"/>
        <end position="36"/>
    </location>
</feature>
<dbReference type="InterPro" id="IPR050445">
    <property type="entry name" value="Bact_polysacc_biosynth/exp"/>
</dbReference>
<feature type="compositionally biased region" description="Polar residues" evidence="7">
    <location>
        <begin position="791"/>
        <end position="802"/>
    </location>
</feature>
<evidence type="ECO:0000313" key="12">
    <source>
        <dbReference type="Proteomes" id="UP001081283"/>
    </source>
</evidence>
<feature type="compositionally biased region" description="Basic and acidic residues" evidence="7">
    <location>
        <begin position="680"/>
        <end position="703"/>
    </location>
</feature>
<proteinExistence type="predicted"/>
<reference evidence="11" key="1">
    <citation type="submission" date="2022-10" db="EMBL/GenBank/DDBJ databases">
        <title>Hoeflea sp. J2-29, isolated from marine algae.</title>
        <authorList>
            <person name="Kristyanto S."/>
            <person name="Kim J.M."/>
            <person name="Jeon C.O."/>
        </authorList>
    </citation>
    <scope>NUCLEOTIDE SEQUENCE</scope>
    <source>
        <strain evidence="11">J2-29</strain>
    </source>
</reference>
<keyword evidence="6" id="KW-0175">Coiled coil</keyword>
<feature type="domain" description="Polysaccharide chain length determinant N-terminal" evidence="9">
    <location>
        <begin position="86"/>
        <end position="178"/>
    </location>
</feature>
<keyword evidence="3 8" id="KW-0812">Transmembrane</keyword>
<name>A0ABT3YCC9_9HYPH</name>
<feature type="domain" description="Tyrosine-protein kinase G-rich" evidence="10">
    <location>
        <begin position="454"/>
        <end position="527"/>
    </location>
</feature>
<feature type="region of interest" description="Disordered" evidence="7">
    <location>
        <begin position="1"/>
        <end position="79"/>
    </location>
</feature>
<organism evidence="11 12">
    <name type="scientific">Hoeflea ulvae</name>
    <dbReference type="NCBI Taxonomy" id="2983764"/>
    <lineage>
        <taxon>Bacteria</taxon>
        <taxon>Pseudomonadati</taxon>
        <taxon>Pseudomonadota</taxon>
        <taxon>Alphaproteobacteria</taxon>
        <taxon>Hyphomicrobiales</taxon>
        <taxon>Rhizobiaceae</taxon>
        <taxon>Hoeflea</taxon>
    </lineage>
</organism>
<sequence>MEAQPVSEPPASEPAAAAKPESEPEAPAARAATVEPPRIDDQSAARQVPPPSDRRQGGPAQHGPEDQYHWYAAPPSGGNDGSRPLLDISILLSSVWRYRRQIALATIGGAVMGVLVALSTPHKYYAESRLFVDPREIQVTDDDMRNQQLSTEAMLAITDSQLQILSSTSVLEKVVADLGLARDPEFNGSLSIGGISGGLTLIREIFTGTGDTSEAEQKALEKLRDALYVSRDAKTFVIIIGVETRDAEKSALIANQIVDTYLDSEGQAQSSLLERTSESIDTRLNALRNDLDAAEREVERFKAENGLVGVGGQYIDDKVILALSEQLATARAMKVGIKVKADNLARLKPDDVLSGAFPEELLSANLTALRKQYTDTRSSAETLATRLGPKHPQYIAAQSALNTISSEIRDELRRIVASSQTELQRAVETEQELASQMAVAKSRAMDQSVEFVTLRELERKATATRGIYEAFLTRSRETSERSNLLTRNIRVISAAEPPLRNIGPSRKLIAIGGMFAGLFAGIGVALLVGAVDSIRAYNGGPVQARFQNPPFGSYPQAPDPDPRRPSGGPSGRTRSRREPDVDRFEAAADRETSSLESAIKAYAGIRARDDAEHPAPEPAPAVTPVEPVHATGTPTARDDSAATPAPQESRAQASPEPVLAGAQPQPRSAEQPPVTAPRHQPSEDRQDMPDMHPAAERYFDPDPRLAQQSRPAKPAQPQHWQDEAQPEPQMRYHQPPQQVASYPLRTEPAAWQMQPDAATARRHQPQHAAAYPQHGEPSGYQPQPEPRMPHQQPQPTQASTHPLRTDPSAWQPRPDAEAAHHHQPQQYQQHRPFRQTEAEPAQVRSPAPQWQAVQPAPQPVESRFAPYQQQPMQPRQAEPMQSQPMQHWAEPSPQHQPVLHQPSQPAWSPATRTRPQQEWQSAEQQLYAAPPQAPQPSAPPQWQPQPAQPQAFHARQYQQMPQQEPGHYPEHPPQVQRWLTEQQALQQQPYQPHSRPQHPAQAWQQPAPAGMPYPEQARQASMPVQPQPVYTAPVAPHAVPAPQPEQVAQQPHKPAPVAQPAPAQPPMQAAANPSVDEIRRNLERLRSRIDGYGAARNSA</sequence>
<feature type="compositionally biased region" description="Polar residues" evidence="7">
    <location>
        <begin position="867"/>
        <end position="885"/>
    </location>
</feature>
<comment type="caution">
    <text evidence="11">The sequence shown here is derived from an EMBL/GenBank/DDBJ whole genome shotgun (WGS) entry which is preliminary data.</text>
</comment>
<evidence type="ECO:0000256" key="5">
    <source>
        <dbReference type="ARBA" id="ARBA00023136"/>
    </source>
</evidence>
<feature type="compositionally biased region" description="Low complexity" evidence="7">
    <location>
        <begin position="846"/>
        <end position="855"/>
    </location>
</feature>
<accession>A0ABT3YCC9</accession>
<dbReference type="RefSeq" id="WP_267611501.1">
    <property type="nucleotide sequence ID" value="NZ_JAOVZQ010000001.1"/>
</dbReference>
<feature type="region of interest" description="Disordered" evidence="7">
    <location>
        <begin position="546"/>
        <end position="595"/>
    </location>
</feature>
<dbReference type="InterPro" id="IPR032807">
    <property type="entry name" value="GNVR"/>
</dbReference>
<evidence type="ECO:0000256" key="8">
    <source>
        <dbReference type="SAM" id="Phobius"/>
    </source>
</evidence>
<feature type="region of interest" description="Disordered" evidence="7">
    <location>
        <begin position="608"/>
        <end position="1076"/>
    </location>
</feature>
<keyword evidence="12" id="KW-1185">Reference proteome</keyword>
<feature type="coiled-coil region" evidence="6">
    <location>
        <begin position="277"/>
        <end position="304"/>
    </location>
</feature>
<feature type="compositionally biased region" description="Basic and acidic residues" evidence="7">
    <location>
        <begin position="576"/>
        <end position="593"/>
    </location>
</feature>
<feature type="compositionally biased region" description="Low complexity" evidence="7">
    <location>
        <begin position="622"/>
        <end position="631"/>
    </location>
</feature>
<feature type="transmembrane region" description="Helical" evidence="8">
    <location>
        <begin position="508"/>
        <end position="531"/>
    </location>
</feature>
<evidence type="ECO:0000256" key="3">
    <source>
        <dbReference type="ARBA" id="ARBA00022692"/>
    </source>
</evidence>